<comment type="similarity">
    <text evidence="5">Belongs to the short-chain dehydrogenases/reductases (SDR) family.</text>
</comment>
<keyword evidence="3" id="KW-0443">Lipid metabolism</keyword>
<dbReference type="PANTHER" id="PTHR43899:SF7">
    <property type="entry name" value="17-BETA-HYDROXYSTEROID DEHYDROGENASE TYPE 3"/>
    <property type="match status" value="1"/>
</dbReference>
<comment type="subcellular location">
    <subcellularLocation>
        <location evidence="1">Endoplasmic reticulum</location>
    </subcellularLocation>
</comment>
<dbReference type="PRINTS" id="PR00080">
    <property type="entry name" value="SDRFAMILY"/>
</dbReference>
<evidence type="ECO:0000256" key="3">
    <source>
        <dbReference type="ARBA" id="ARBA00022955"/>
    </source>
</evidence>
<dbReference type="PRINTS" id="PR00081">
    <property type="entry name" value="GDHRDH"/>
</dbReference>
<evidence type="ECO:0000256" key="5">
    <source>
        <dbReference type="RuleBase" id="RU000363"/>
    </source>
</evidence>
<keyword evidence="4" id="KW-0560">Oxidoreductase</keyword>
<proteinExistence type="inferred from homology"/>
<feature type="transmembrane region" description="Helical" evidence="7">
    <location>
        <begin position="181"/>
        <end position="202"/>
    </location>
</feature>
<keyword evidence="7" id="KW-1133">Transmembrane helix</keyword>
<keyword evidence="3" id="KW-0444">Lipid biosynthesis</keyword>
<organism evidence="8 9">
    <name type="scientific">Crenichthys baileyi</name>
    <name type="common">White River springfish</name>
    <dbReference type="NCBI Taxonomy" id="28760"/>
    <lineage>
        <taxon>Eukaryota</taxon>
        <taxon>Metazoa</taxon>
        <taxon>Chordata</taxon>
        <taxon>Craniata</taxon>
        <taxon>Vertebrata</taxon>
        <taxon>Euteleostomi</taxon>
        <taxon>Actinopterygii</taxon>
        <taxon>Neopterygii</taxon>
        <taxon>Teleostei</taxon>
        <taxon>Neoteleostei</taxon>
        <taxon>Acanthomorphata</taxon>
        <taxon>Ovalentaria</taxon>
        <taxon>Atherinomorphae</taxon>
        <taxon>Cyprinodontiformes</taxon>
        <taxon>Goodeidae</taxon>
        <taxon>Crenichthys</taxon>
    </lineage>
</organism>
<keyword evidence="7" id="KW-0812">Transmembrane</keyword>
<dbReference type="Proteomes" id="UP001311232">
    <property type="component" value="Unassembled WGS sequence"/>
</dbReference>
<evidence type="ECO:0000313" key="9">
    <source>
        <dbReference type="Proteomes" id="UP001311232"/>
    </source>
</evidence>
<dbReference type="AlphaFoldDB" id="A0AAV9RTP0"/>
<keyword evidence="9" id="KW-1185">Reference proteome</keyword>
<dbReference type="InterPro" id="IPR020904">
    <property type="entry name" value="Sc_DH/Rdtase_CS"/>
</dbReference>
<reference evidence="8 9" key="1">
    <citation type="submission" date="2021-06" db="EMBL/GenBank/DDBJ databases">
        <authorList>
            <person name="Palmer J.M."/>
        </authorList>
    </citation>
    <scope>NUCLEOTIDE SEQUENCE [LARGE SCALE GENOMIC DNA]</scope>
    <source>
        <strain evidence="8 9">MEX-2019</strain>
        <tissue evidence="8">Muscle</tissue>
    </source>
</reference>
<evidence type="ECO:0000256" key="7">
    <source>
        <dbReference type="SAM" id="Phobius"/>
    </source>
</evidence>
<dbReference type="EMBL" id="JAHHUM010001443">
    <property type="protein sequence ID" value="KAK5612373.1"/>
    <property type="molecule type" value="Genomic_DNA"/>
</dbReference>
<dbReference type="GO" id="GO:0005783">
    <property type="term" value="C:endoplasmic reticulum"/>
    <property type="evidence" value="ECO:0007669"/>
    <property type="project" value="UniProtKB-SubCell"/>
</dbReference>
<evidence type="ECO:0000256" key="4">
    <source>
        <dbReference type="ARBA" id="ARBA00023002"/>
    </source>
</evidence>
<dbReference type="GO" id="GO:0047045">
    <property type="term" value="F:testosterone dehydrogenase (NADP+) activity"/>
    <property type="evidence" value="ECO:0007669"/>
    <property type="project" value="TreeGrafter"/>
</dbReference>
<evidence type="ECO:0000256" key="1">
    <source>
        <dbReference type="ARBA" id="ARBA00004240"/>
    </source>
</evidence>
<feature type="compositionally biased region" description="Low complexity" evidence="6">
    <location>
        <begin position="418"/>
        <end position="429"/>
    </location>
</feature>
<gene>
    <name evidence="8" type="ORF">CRENBAI_006990</name>
</gene>
<dbReference type="CDD" id="cd05356">
    <property type="entry name" value="17beta-HSD1_like_SDR_c"/>
    <property type="match status" value="1"/>
</dbReference>
<dbReference type="Pfam" id="PF00106">
    <property type="entry name" value="adh_short"/>
    <property type="match status" value="1"/>
</dbReference>
<comment type="caution">
    <text evidence="8">The sequence shown here is derived from an EMBL/GenBank/DDBJ whole genome shotgun (WGS) entry which is preliminary data.</text>
</comment>
<name>A0AAV9RTP0_9TELE</name>
<dbReference type="InterPro" id="IPR002347">
    <property type="entry name" value="SDR_fam"/>
</dbReference>
<evidence type="ECO:0000313" key="8">
    <source>
        <dbReference type="EMBL" id="KAK5612373.1"/>
    </source>
</evidence>
<evidence type="ECO:0000256" key="2">
    <source>
        <dbReference type="ARBA" id="ARBA00022857"/>
    </source>
</evidence>
<dbReference type="FunFam" id="3.40.50.720:FF:000137">
    <property type="entry name" value="Hydroxysteroid (17-beta) dehydrogenase 3"/>
    <property type="match status" value="1"/>
</dbReference>
<dbReference type="PROSITE" id="PS00061">
    <property type="entry name" value="ADH_SHORT"/>
    <property type="match status" value="1"/>
</dbReference>
<keyword evidence="3" id="KW-0752">Steroid biosynthesis</keyword>
<dbReference type="GO" id="GO:0006694">
    <property type="term" value="P:steroid biosynthetic process"/>
    <property type="evidence" value="ECO:0007669"/>
    <property type="project" value="UniProtKB-KW"/>
</dbReference>
<protein>
    <recommendedName>
        <fullName evidence="10">Testosterone 17-beta-dehydrogenase 3</fullName>
    </recommendedName>
</protein>
<dbReference type="InterPro" id="IPR051019">
    <property type="entry name" value="VLCFA-Steroid_DH"/>
</dbReference>
<sequence>MEFLELILTLLGATVLLYYGGKLVVFCRILFPKWCFPLSKTFFTSMGEWAVVTGASEGIGRAYAFALAERGMNVVIISRTKETLDKVAKEIGETTGQRVKVIVADFSEENVFREIEEELKDLNVGVLVNNVGVLPSFIPCKFLNAEELDKTITKVINCNVKTLCKMSKIILPGMENRRKGVIINVASGIASFPFPLYTLYAASKVFVERFSQGLQAEYKDRGILIQAVAPFGVSTRLAGFQKTNIVTLLPEDFVQKSLQYLRAGDKIHGSLCHTLLAWFMQSIPLKLFYAEFMLQRLQDYVKKKTDQREPSGAPPLLLMKYIKEYTDENKTKPPPPIRDSYILFQYDDQIIRPLESHGNERLYLMQFDHLQEFKKLNMSIVPREAPPVVQGKHMSYIAHPGAKPHFKAKGPANINSRAAAAGAGRQPPACRDLSTLNNGSSDAQAFGRATEIQAKQKSRPPSTPYQKKESFGADFYPKTVFNNVVIPGSNRNKI</sequence>
<evidence type="ECO:0008006" key="10">
    <source>
        <dbReference type="Google" id="ProtNLM"/>
    </source>
</evidence>
<feature type="region of interest" description="Disordered" evidence="6">
    <location>
        <begin position="418"/>
        <end position="442"/>
    </location>
</feature>
<evidence type="ECO:0000256" key="6">
    <source>
        <dbReference type="SAM" id="MobiDB-lite"/>
    </source>
</evidence>
<feature type="transmembrane region" description="Helical" evidence="7">
    <location>
        <begin position="6"/>
        <end position="31"/>
    </location>
</feature>
<dbReference type="Gene3D" id="3.40.50.720">
    <property type="entry name" value="NAD(P)-binding Rossmann-like Domain"/>
    <property type="match status" value="1"/>
</dbReference>
<accession>A0AAV9RTP0</accession>
<keyword evidence="2" id="KW-0521">NADP</keyword>
<dbReference type="PANTHER" id="PTHR43899">
    <property type="entry name" value="RH59310P"/>
    <property type="match status" value="1"/>
</dbReference>
<dbReference type="InterPro" id="IPR036291">
    <property type="entry name" value="NAD(P)-bd_dom_sf"/>
</dbReference>
<keyword evidence="7" id="KW-0472">Membrane</keyword>
<dbReference type="SUPFAM" id="SSF51735">
    <property type="entry name" value="NAD(P)-binding Rossmann-fold domains"/>
    <property type="match status" value="1"/>
</dbReference>